<dbReference type="EMBL" id="AK221553">
    <property type="protein sequence ID" value="BAD94947.1"/>
    <property type="molecule type" value="mRNA"/>
</dbReference>
<proteinExistence type="evidence at transcript level"/>
<sequence length="42" mass="4572">MRKLCVSDVDDEFADEVVSSEARGSACRVGLLEPEGSRITDE</sequence>
<organism evidence="1">
    <name type="scientific">Arabidopsis thaliana</name>
    <name type="common">Mouse-ear cress</name>
    <dbReference type="NCBI Taxonomy" id="3702"/>
    <lineage>
        <taxon>Eukaryota</taxon>
        <taxon>Viridiplantae</taxon>
        <taxon>Streptophyta</taxon>
        <taxon>Embryophyta</taxon>
        <taxon>Tracheophyta</taxon>
        <taxon>Spermatophyta</taxon>
        <taxon>Magnoliopsida</taxon>
        <taxon>eudicotyledons</taxon>
        <taxon>Gunneridae</taxon>
        <taxon>Pentapetalae</taxon>
        <taxon>rosids</taxon>
        <taxon>malvids</taxon>
        <taxon>Brassicales</taxon>
        <taxon>Brassicaceae</taxon>
        <taxon>Camelineae</taxon>
        <taxon>Arabidopsis</taxon>
    </lineage>
</organism>
<protein>
    <submittedName>
        <fullName evidence="1">Uncharacterized protein</fullName>
    </submittedName>
</protein>
<name>Q56XX0_ARATH</name>
<evidence type="ECO:0000313" key="1">
    <source>
        <dbReference type="EMBL" id="BAD94947.1"/>
    </source>
</evidence>
<dbReference type="AlphaFoldDB" id="Q56XX0"/>
<accession>Q56XX0</accession>
<reference evidence="1" key="1">
    <citation type="submission" date="2005-03" db="EMBL/GenBank/DDBJ databases">
        <title>Large-scale analysis of RIKEN Arabidopsis full-length (RAFL) cDNAs.</title>
        <authorList>
            <person name="Totoki Y."/>
            <person name="Seki M."/>
            <person name="Ishida J."/>
            <person name="Nakajima M."/>
            <person name="Enju A."/>
            <person name="Kamiya A."/>
            <person name="Narusaka M."/>
            <person name="Shin-i T."/>
            <person name="Nakagawa M."/>
            <person name="Sakamoto N."/>
            <person name="Oishi K."/>
            <person name="Kohara Y."/>
            <person name="Kobayashi M."/>
            <person name="Toyoda A."/>
            <person name="Sakaki Y."/>
            <person name="Sakurai T."/>
            <person name="Iida K."/>
            <person name="Akiyama K."/>
            <person name="Satou M."/>
            <person name="Toyoda T."/>
            <person name="Konagaya A."/>
            <person name="Carninci P."/>
            <person name="Kawai J."/>
            <person name="Hayashizaki Y."/>
            <person name="Shinozaki K."/>
        </authorList>
    </citation>
    <scope>NUCLEOTIDE SEQUENCE</scope>
</reference>